<keyword evidence="8" id="KW-0378">Hydrolase</keyword>
<dbReference type="FunFam" id="3.30.70.270:FF:000020">
    <property type="entry name" value="Transposon Tf2-6 polyprotein-like Protein"/>
    <property type="match status" value="1"/>
</dbReference>
<dbReference type="InterPro" id="IPR016197">
    <property type="entry name" value="Chromo-like_dom_sf"/>
</dbReference>
<keyword evidence="7" id="KW-0255">Endonuclease</keyword>
<feature type="compositionally biased region" description="Polar residues" evidence="16">
    <location>
        <begin position="1"/>
        <end position="27"/>
    </location>
</feature>
<dbReference type="GO" id="GO:0003887">
    <property type="term" value="F:DNA-directed DNA polymerase activity"/>
    <property type="evidence" value="ECO:0007669"/>
    <property type="project" value="UniProtKB-KW"/>
</dbReference>
<dbReference type="SUPFAM" id="SSF54160">
    <property type="entry name" value="Chromo domain-like"/>
    <property type="match status" value="1"/>
</dbReference>
<dbReference type="PROSITE" id="PS50994">
    <property type="entry name" value="INTEGRASE"/>
    <property type="match status" value="1"/>
</dbReference>
<evidence type="ECO:0000256" key="14">
    <source>
        <dbReference type="ARBA" id="ARBA00023172"/>
    </source>
</evidence>
<dbReference type="GO" id="GO:0004519">
    <property type="term" value="F:endonuclease activity"/>
    <property type="evidence" value="ECO:0007669"/>
    <property type="project" value="UniProtKB-KW"/>
</dbReference>
<dbReference type="InterPro" id="IPR043502">
    <property type="entry name" value="DNA/RNA_pol_sf"/>
</dbReference>
<evidence type="ECO:0000256" key="8">
    <source>
        <dbReference type="ARBA" id="ARBA00022801"/>
    </source>
</evidence>
<feature type="domain" description="Reverse transcriptase" evidence="17">
    <location>
        <begin position="686"/>
        <end position="865"/>
    </location>
</feature>
<proteinExistence type="predicted"/>
<dbReference type="PROSITE" id="PS50878">
    <property type="entry name" value="RT_POL"/>
    <property type="match status" value="1"/>
</dbReference>
<evidence type="ECO:0000256" key="7">
    <source>
        <dbReference type="ARBA" id="ARBA00022759"/>
    </source>
</evidence>
<dbReference type="GO" id="GO:0003964">
    <property type="term" value="F:RNA-directed DNA polymerase activity"/>
    <property type="evidence" value="ECO:0007669"/>
    <property type="project" value="UniProtKB-KW"/>
</dbReference>
<feature type="compositionally biased region" description="Polar residues" evidence="16">
    <location>
        <begin position="105"/>
        <end position="133"/>
    </location>
</feature>
<dbReference type="PANTHER" id="PTHR37984:SF5">
    <property type="entry name" value="PROTEIN NYNRIN-LIKE"/>
    <property type="match status" value="1"/>
</dbReference>
<dbReference type="Gene3D" id="2.40.70.10">
    <property type="entry name" value="Acid Proteases"/>
    <property type="match status" value="1"/>
</dbReference>
<keyword evidence="5" id="KW-0479">Metal-binding</keyword>
<evidence type="ECO:0000256" key="11">
    <source>
        <dbReference type="ARBA" id="ARBA00022918"/>
    </source>
</evidence>
<dbReference type="GO" id="GO:0015074">
    <property type="term" value="P:DNA integration"/>
    <property type="evidence" value="ECO:0007669"/>
    <property type="project" value="UniProtKB-KW"/>
</dbReference>
<reference evidence="19" key="1">
    <citation type="submission" date="2023-05" db="EMBL/GenBank/DDBJ databases">
        <title>Genome and transcriptome analyses reveal genes involved in the formation of fine ridges on petal epidermal cells in Hibiscus trionum.</title>
        <authorList>
            <person name="Koshimizu S."/>
            <person name="Masuda S."/>
            <person name="Ishii T."/>
            <person name="Shirasu K."/>
            <person name="Hoshino A."/>
            <person name="Arita M."/>
        </authorList>
    </citation>
    <scope>NUCLEOTIDE SEQUENCE</scope>
    <source>
        <strain evidence="19">Hamamatsu line</strain>
    </source>
</reference>
<dbReference type="Pfam" id="PF03732">
    <property type="entry name" value="Retrotrans_gag"/>
    <property type="match status" value="1"/>
</dbReference>
<keyword evidence="6" id="KW-0064">Aspartyl protease</keyword>
<evidence type="ECO:0000259" key="17">
    <source>
        <dbReference type="PROSITE" id="PS50878"/>
    </source>
</evidence>
<evidence type="ECO:0000256" key="13">
    <source>
        <dbReference type="ARBA" id="ARBA00023125"/>
    </source>
</evidence>
<evidence type="ECO:0000256" key="10">
    <source>
        <dbReference type="ARBA" id="ARBA00022908"/>
    </source>
</evidence>
<keyword evidence="9" id="KW-0460">Magnesium</keyword>
<dbReference type="InterPro" id="IPR005162">
    <property type="entry name" value="Retrotrans_gag_dom"/>
</dbReference>
<evidence type="ECO:0000256" key="4">
    <source>
        <dbReference type="ARBA" id="ARBA00022722"/>
    </source>
</evidence>
<dbReference type="GO" id="GO:0004190">
    <property type="term" value="F:aspartic-type endopeptidase activity"/>
    <property type="evidence" value="ECO:0007669"/>
    <property type="project" value="UniProtKB-KW"/>
</dbReference>
<feature type="region of interest" description="Disordered" evidence="16">
    <location>
        <begin position="1"/>
        <end position="32"/>
    </location>
</feature>
<dbReference type="GO" id="GO:0003677">
    <property type="term" value="F:DNA binding"/>
    <property type="evidence" value="ECO:0007669"/>
    <property type="project" value="UniProtKB-KW"/>
</dbReference>
<dbReference type="Proteomes" id="UP001165190">
    <property type="component" value="Unassembled WGS sequence"/>
</dbReference>
<dbReference type="CDD" id="cd01647">
    <property type="entry name" value="RT_LTR"/>
    <property type="match status" value="1"/>
</dbReference>
<keyword evidence="11" id="KW-0695">RNA-directed DNA polymerase</keyword>
<dbReference type="OrthoDB" id="1738534at2759"/>
<accession>A0A9W7HV79</accession>
<gene>
    <name evidence="19" type="ORF">HRI_001923300</name>
</gene>
<dbReference type="Pfam" id="PF00078">
    <property type="entry name" value="RVT_1"/>
    <property type="match status" value="1"/>
</dbReference>
<dbReference type="Pfam" id="PF24626">
    <property type="entry name" value="SH3_Tf2-1"/>
    <property type="match status" value="1"/>
</dbReference>
<evidence type="ECO:0000256" key="3">
    <source>
        <dbReference type="ARBA" id="ARBA00022695"/>
    </source>
</evidence>
<dbReference type="InterPro" id="IPR043128">
    <property type="entry name" value="Rev_trsase/Diguanyl_cyclase"/>
</dbReference>
<keyword evidence="1" id="KW-0645">Protease</keyword>
<feature type="compositionally biased region" description="Polar residues" evidence="16">
    <location>
        <begin position="338"/>
        <end position="368"/>
    </location>
</feature>
<dbReference type="SUPFAM" id="SSF50630">
    <property type="entry name" value="Acid proteases"/>
    <property type="match status" value="1"/>
</dbReference>
<dbReference type="InterPro" id="IPR036397">
    <property type="entry name" value="RNaseH_sf"/>
</dbReference>
<dbReference type="InterPro" id="IPR050951">
    <property type="entry name" value="Retrovirus_Pol_polyprotein"/>
</dbReference>
<dbReference type="GO" id="GO:0006310">
    <property type="term" value="P:DNA recombination"/>
    <property type="evidence" value="ECO:0007669"/>
    <property type="project" value="UniProtKB-KW"/>
</dbReference>
<dbReference type="SUPFAM" id="SSF53098">
    <property type="entry name" value="Ribonuclease H-like"/>
    <property type="match status" value="1"/>
</dbReference>
<protein>
    <recommendedName>
        <fullName evidence="21">Reverse transcriptase</fullName>
    </recommendedName>
</protein>
<dbReference type="Gene3D" id="1.10.340.70">
    <property type="match status" value="1"/>
</dbReference>
<feature type="domain" description="Integrase catalytic" evidence="18">
    <location>
        <begin position="1207"/>
        <end position="1369"/>
    </location>
</feature>
<dbReference type="FunFam" id="3.10.10.10:FF:000007">
    <property type="entry name" value="Retrovirus-related Pol polyprotein from transposon 17.6-like Protein"/>
    <property type="match status" value="1"/>
</dbReference>
<dbReference type="Pfam" id="PF17919">
    <property type="entry name" value="RT_RNaseH_2"/>
    <property type="match status" value="1"/>
</dbReference>
<dbReference type="GO" id="GO:0046872">
    <property type="term" value="F:metal ion binding"/>
    <property type="evidence" value="ECO:0007669"/>
    <property type="project" value="UniProtKB-KW"/>
</dbReference>
<dbReference type="CDD" id="cd00303">
    <property type="entry name" value="retropepsin_like"/>
    <property type="match status" value="1"/>
</dbReference>
<comment type="caution">
    <text evidence="19">The sequence shown here is derived from an EMBL/GenBank/DDBJ whole genome shotgun (WGS) entry which is preliminary data.</text>
</comment>
<dbReference type="Pfam" id="PF17921">
    <property type="entry name" value="Integrase_H2C2"/>
    <property type="match status" value="1"/>
</dbReference>
<dbReference type="GO" id="GO:0006508">
    <property type="term" value="P:proteolysis"/>
    <property type="evidence" value="ECO:0007669"/>
    <property type="project" value="UniProtKB-KW"/>
</dbReference>
<evidence type="ECO:0000256" key="12">
    <source>
        <dbReference type="ARBA" id="ARBA00022932"/>
    </source>
</evidence>
<feature type="region of interest" description="Disordered" evidence="16">
    <location>
        <begin position="92"/>
        <end position="133"/>
    </location>
</feature>
<dbReference type="InterPro" id="IPR041577">
    <property type="entry name" value="RT_RNaseH_2"/>
</dbReference>
<dbReference type="Gene3D" id="3.30.70.270">
    <property type="match status" value="2"/>
</dbReference>
<keyword evidence="20" id="KW-1185">Reference proteome</keyword>
<dbReference type="SUPFAM" id="SSF56672">
    <property type="entry name" value="DNA/RNA polymerases"/>
    <property type="match status" value="1"/>
</dbReference>
<evidence type="ECO:0000313" key="20">
    <source>
        <dbReference type="Proteomes" id="UP001165190"/>
    </source>
</evidence>
<dbReference type="InterPro" id="IPR001584">
    <property type="entry name" value="Integrase_cat-core"/>
</dbReference>
<evidence type="ECO:0000256" key="16">
    <source>
        <dbReference type="SAM" id="MobiDB-lite"/>
    </source>
</evidence>
<dbReference type="InterPro" id="IPR012337">
    <property type="entry name" value="RNaseH-like_sf"/>
</dbReference>
<evidence type="ECO:0000313" key="19">
    <source>
        <dbReference type="EMBL" id="GMI82540.1"/>
    </source>
</evidence>
<keyword evidence="13" id="KW-0238">DNA-binding</keyword>
<evidence type="ECO:0000256" key="1">
    <source>
        <dbReference type="ARBA" id="ARBA00022670"/>
    </source>
</evidence>
<dbReference type="Pfam" id="PF08284">
    <property type="entry name" value="RVP_2"/>
    <property type="match status" value="1"/>
</dbReference>
<keyword evidence="4" id="KW-0540">Nuclease</keyword>
<name>A0A9W7HV79_HIBTR</name>
<evidence type="ECO:0000256" key="15">
    <source>
        <dbReference type="ARBA" id="ARBA00023268"/>
    </source>
</evidence>
<evidence type="ECO:0000256" key="2">
    <source>
        <dbReference type="ARBA" id="ARBA00022679"/>
    </source>
</evidence>
<dbReference type="PANTHER" id="PTHR37984">
    <property type="entry name" value="PROTEIN CBG26694"/>
    <property type="match status" value="1"/>
</dbReference>
<evidence type="ECO:0000256" key="6">
    <source>
        <dbReference type="ARBA" id="ARBA00022750"/>
    </source>
</evidence>
<keyword evidence="14" id="KW-0233">DNA recombination</keyword>
<evidence type="ECO:0000259" key="18">
    <source>
        <dbReference type="PROSITE" id="PS50994"/>
    </source>
</evidence>
<dbReference type="Gene3D" id="3.30.420.10">
    <property type="entry name" value="Ribonuclease H-like superfamily/Ribonuclease H"/>
    <property type="match status" value="1"/>
</dbReference>
<dbReference type="InterPro" id="IPR041588">
    <property type="entry name" value="Integrase_H2C2"/>
</dbReference>
<organism evidence="19 20">
    <name type="scientific">Hibiscus trionum</name>
    <name type="common">Flower of an hour</name>
    <dbReference type="NCBI Taxonomy" id="183268"/>
    <lineage>
        <taxon>Eukaryota</taxon>
        <taxon>Viridiplantae</taxon>
        <taxon>Streptophyta</taxon>
        <taxon>Embryophyta</taxon>
        <taxon>Tracheophyta</taxon>
        <taxon>Spermatophyta</taxon>
        <taxon>Magnoliopsida</taxon>
        <taxon>eudicotyledons</taxon>
        <taxon>Gunneridae</taxon>
        <taxon>Pentapetalae</taxon>
        <taxon>rosids</taxon>
        <taxon>malvids</taxon>
        <taxon>Malvales</taxon>
        <taxon>Malvaceae</taxon>
        <taxon>Malvoideae</taxon>
        <taxon>Hibiscus</taxon>
    </lineage>
</organism>
<evidence type="ECO:0008006" key="21">
    <source>
        <dbReference type="Google" id="ProtNLM"/>
    </source>
</evidence>
<keyword evidence="3" id="KW-0548">Nucleotidyltransferase</keyword>
<keyword evidence="2" id="KW-0808">Transferase</keyword>
<keyword evidence="12" id="KW-0239">DNA-directed DNA polymerase</keyword>
<dbReference type="InterPro" id="IPR021109">
    <property type="entry name" value="Peptidase_aspartic_dom_sf"/>
</dbReference>
<evidence type="ECO:0000256" key="5">
    <source>
        <dbReference type="ARBA" id="ARBA00022723"/>
    </source>
</evidence>
<dbReference type="InterPro" id="IPR000477">
    <property type="entry name" value="RT_dom"/>
</dbReference>
<dbReference type="InterPro" id="IPR056924">
    <property type="entry name" value="SH3_Tf2-1"/>
</dbReference>
<dbReference type="CDD" id="cd09274">
    <property type="entry name" value="RNase_HI_RT_Ty3"/>
    <property type="match status" value="1"/>
</dbReference>
<sequence>MVETRSQAAHPSTDVPPSSVTDTSQSPEPEWKQETVKLQADLQRLEGSINDRFQSMQMAMLANLHKLMEIALGKKIDADALLVQHSGVLGTPQSAPQGWEHTSKAGGNTQTSGPSNSVQHESTLATESGNTENMQGGQRVMNNNFAYKLLCPTFDGSNFREWILKLEQFFEAEMVPDTAKVRVVMLHLEGRALQWHQFLSKSQGGLHQITWPDYLALIRGRFAPEGFEDPFAELVALRQTDSVDRYYEEFIQLLNQVELPDDYVLSMFKNHLRIEISPMVKLLNPKSLMDAYNLAKHVEDMVFPKKAYTSNPRVFSPLPLPVAQSKPGISQWKGGGNTRANTYSQPKLTVSGNSHPSNNKPVQGSNSRGPGKVLSSSEIEDRRRKGLCFWCASKYTPGHKCAKTQLFQILVEGNEEEHDSEVFLDCEDDNEMLSAGKHTEEEPKLSLNTLWGASHLETMKLLVTISNCSGVARVDTGSTHNFMSHGLAKRLRLNIHHGTQLKVTVADGNCLMTGGECKKVEWHVQGYCFVIDFLVIPLKCCDMVLGMQWLAGLGKVEWNFVNHVMEFQYLGNRVRLAGIQMGEVQMMDTTACDKLLRMHRGTYSAVVCLINPQLGMAPEGDTTPVEIQQLLLQFKDVFDEPQGLPPDRGHDHKIKLLKEETVVKVRPYRHPAYQKDVIERMVKEMLQTGIIRDSNSSFSSPVVMVRKKDDTWRMCIDYRKLNQVTIKDSFPMPVIEELLDELGSAIFFSKLDLRSGYHQIRMHEADIPKTAFRTHEGHYEFLVMPFGLTNAPATFQGLMNRVFKSQLRRYVLVFFDDILIYSPDWQSHLVHLKEVLMILRTQKLYAKQSKCCFGAVEVDYLGYVISRGTIAMDQSKVKCIKEWPSPKSVKELRGFLGLSSYYRRFVRGYECIAKPLTELLKKDGWKWDQNEEAAFDRLKECVSSAPVLTLPDFDLPFIVETDASNVGVGAVLVQKGRPVAFFSKGLGVHNQGLSVYEKEMLAALMAVKKWATYLIGRHFIIRTDHQSLKFLTENQAITPFQQKWVIKMMGYDYEVQYRKGCNNIVADVLSRRPEEGKLLTMGVSRVNKDLMDRVIASWQGDEKLQKLIKEKEEGSLKHAKYKWDGKLLKRKGKLVVGQVLELRKDIIQFFHGSALGGHSGAKATIHRITSTFYWKGLRKEVRNTVRECMTCQRNKGELSLPGGLLQPLAIPNAIWSSISMDFIEGLPQSKKKDCIFVVVDRLTKYAHFVALAHPFTAKSIAHVFLENVFKLHGLPVDIVCDRDRIFMSTFWQELMSKLGVTVNASTAYHPQSDGQPERVNQCVETYLRCMTGERPSEWCDWLHLAEWWYNTTFHTAIQVTPYQALYGQPPPVHVPYIAGDSIVAEVDRSLQHREAALKMLQFHMKRAQDRMKIQADKKRKDREFQVGDLVFLRLQPYRQQTVVSRSCQKLSPKWFGPYEVINKVGKVAYKLQLPLGSRVHPFFHVSQLKKRVGSDRVQSELPVVDPDGSISKEPCKILDRRLGRRGNRAVTEVLVEWSNSFPEDATWKILHVLKQRYPQFDT</sequence>
<keyword evidence="10" id="KW-0229">DNA integration</keyword>
<evidence type="ECO:0000256" key="9">
    <source>
        <dbReference type="ARBA" id="ARBA00022842"/>
    </source>
</evidence>
<dbReference type="Gene3D" id="3.10.10.10">
    <property type="entry name" value="HIV Type 1 Reverse Transcriptase, subunit A, domain 1"/>
    <property type="match status" value="1"/>
</dbReference>
<dbReference type="EMBL" id="BSYR01000019">
    <property type="protein sequence ID" value="GMI82540.1"/>
    <property type="molecule type" value="Genomic_DNA"/>
</dbReference>
<feature type="region of interest" description="Disordered" evidence="16">
    <location>
        <begin position="326"/>
        <end position="378"/>
    </location>
</feature>
<keyword evidence="15" id="KW-0511">Multifunctional enzyme</keyword>